<name>A0ABS8ME13_9FLAO</name>
<evidence type="ECO:0000313" key="2">
    <source>
        <dbReference type="Proteomes" id="UP001430679"/>
    </source>
</evidence>
<gene>
    <name evidence="1" type="ORF">LNP81_12030</name>
</gene>
<reference evidence="1" key="1">
    <citation type="submission" date="2021-11" db="EMBL/GenBank/DDBJ databases">
        <title>Description of novel Flavobacterium species.</title>
        <authorList>
            <person name="Saticioglu I.B."/>
            <person name="Ay H."/>
            <person name="Altun S."/>
            <person name="Duman M."/>
        </authorList>
    </citation>
    <scope>NUCLEOTIDE SEQUENCE</scope>
    <source>
        <strain evidence="1">F-30</strain>
    </source>
</reference>
<sequence>MNKEYIVANLCENRKKPEMHCNGKCFLEKKLKQADDNEKKHGEKDDLKNMELYLLQFFEVSLTPPFTGELIPKPASQNNPIYAKNCIGSIFRPPRSAV</sequence>
<protein>
    <submittedName>
        <fullName evidence="1">Uncharacterized protein</fullName>
    </submittedName>
</protein>
<dbReference type="Proteomes" id="UP001430679">
    <property type="component" value="Unassembled WGS sequence"/>
</dbReference>
<dbReference type="EMBL" id="JAJJMM010000001">
    <property type="protein sequence ID" value="MCC9063716.1"/>
    <property type="molecule type" value="Genomic_DNA"/>
</dbReference>
<evidence type="ECO:0000313" key="1">
    <source>
        <dbReference type="EMBL" id="MCC9063716.1"/>
    </source>
</evidence>
<organism evidence="1 2">
    <name type="scientific">Flavobacterium piscisymbiosum</name>
    <dbReference type="NCBI Taxonomy" id="2893753"/>
    <lineage>
        <taxon>Bacteria</taxon>
        <taxon>Pseudomonadati</taxon>
        <taxon>Bacteroidota</taxon>
        <taxon>Flavobacteriia</taxon>
        <taxon>Flavobacteriales</taxon>
        <taxon>Flavobacteriaceae</taxon>
        <taxon>Flavobacterium</taxon>
    </lineage>
</organism>
<comment type="caution">
    <text evidence="1">The sequence shown here is derived from an EMBL/GenBank/DDBJ whole genome shotgun (WGS) entry which is preliminary data.</text>
</comment>
<proteinExistence type="predicted"/>
<dbReference type="RefSeq" id="WP_230036100.1">
    <property type="nucleotide sequence ID" value="NZ_JAJJMM010000001.1"/>
</dbReference>
<keyword evidence="2" id="KW-1185">Reference proteome</keyword>
<accession>A0ABS8ME13</accession>